<dbReference type="Proteomes" id="UP001178461">
    <property type="component" value="Chromosome 5"/>
</dbReference>
<evidence type="ECO:0000313" key="1">
    <source>
        <dbReference type="EMBL" id="CAI5774330.1"/>
    </source>
</evidence>
<organism evidence="1 2">
    <name type="scientific">Podarcis lilfordi</name>
    <name type="common">Lilford's wall lizard</name>
    <dbReference type="NCBI Taxonomy" id="74358"/>
    <lineage>
        <taxon>Eukaryota</taxon>
        <taxon>Metazoa</taxon>
        <taxon>Chordata</taxon>
        <taxon>Craniata</taxon>
        <taxon>Vertebrata</taxon>
        <taxon>Euteleostomi</taxon>
        <taxon>Lepidosauria</taxon>
        <taxon>Squamata</taxon>
        <taxon>Bifurcata</taxon>
        <taxon>Unidentata</taxon>
        <taxon>Episquamata</taxon>
        <taxon>Laterata</taxon>
        <taxon>Lacertibaenia</taxon>
        <taxon>Lacertidae</taxon>
        <taxon>Podarcis</taxon>
    </lineage>
</organism>
<name>A0AA35KA38_9SAUR</name>
<accession>A0AA35KA38</accession>
<sequence length="116" mass="12545">MGKIHCTTGSRADTRFQGVLSMVWPTDHTTINPLLLPPPPAADNPLPCSSSTVNSLPTQHAQSSLYYFGIVVFLSTPLTAPTPRVCVVLANLSVLSSILISPSSAWVVPFWLNKNW</sequence>
<reference evidence="1" key="1">
    <citation type="submission" date="2022-12" db="EMBL/GenBank/DDBJ databases">
        <authorList>
            <person name="Alioto T."/>
            <person name="Alioto T."/>
            <person name="Gomez Garrido J."/>
        </authorList>
    </citation>
    <scope>NUCLEOTIDE SEQUENCE</scope>
</reference>
<protein>
    <submittedName>
        <fullName evidence="1">Uncharacterized protein</fullName>
    </submittedName>
</protein>
<evidence type="ECO:0000313" key="2">
    <source>
        <dbReference type="Proteomes" id="UP001178461"/>
    </source>
</evidence>
<gene>
    <name evidence="1" type="ORF">PODLI_1B034510</name>
</gene>
<keyword evidence="2" id="KW-1185">Reference proteome</keyword>
<dbReference type="EMBL" id="OX395130">
    <property type="protein sequence ID" value="CAI5774330.1"/>
    <property type="molecule type" value="Genomic_DNA"/>
</dbReference>
<dbReference type="AlphaFoldDB" id="A0AA35KA38"/>
<proteinExistence type="predicted"/>